<dbReference type="OrthoDB" id="5911912at2759"/>
<protein>
    <submittedName>
        <fullName evidence="10">LDB3 protein</fullName>
    </submittedName>
</protein>
<feature type="compositionally biased region" description="Low complexity" evidence="8">
    <location>
        <begin position="217"/>
        <end position="268"/>
    </location>
</feature>
<dbReference type="CDD" id="cd09362">
    <property type="entry name" value="LIM2_Enigma_like"/>
    <property type="match status" value="1"/>
</dbReference>
<feature type="compositionally biased region" description="Low complexity" evidence="8">
    <location>
        <begin position="19"/>
        <end position="34"/>
    </location>
</feature>
<dbReference type="InterPro" id="IPR001781">
    <property type="entry name" value="Znf_LIM"/>
</dbReference>
<keyword evidence="6 7" id="KW-0440">LIM domain</keyword>
<evidence type="ECO:0000256" key="1">
    <source>
        <dbReference type="ARBA" id="ARBA00004496"/>
    </source>
</evidence>
<dbReference type="GO" id="GO:0051371">
    <property type="term" value="F:muscle alpha-actinin binding"/>
    <property type="evidence" value="ECO:0007669"/>
    <property type="project" value="TreeGrafter"/>
</dbReference>
<dbReference type="GO" id="GO:0061061">
    <property type="term" value="P:muscle structure development"/>
    <property type="evidence" value="ECO:0007669"/>
    <property type="project" value="TreeGrafter"/>
</dbReference>
<keyword evidence="2" id="KW-0963">Cytoplasm</keyword>
<feature type="region of interest" description="Disordered" evidence="8">
    <location>
        <begin position="1"/>
        <end position="42"/>
    </location>
</feature>
<dbReference type="GO" id="GO:0005912">
    <property type="term" value="C:adherens junction"/>
    <property type="evidence" value="ECO:0007669"/>
    <property type="project" value="TreeGrafter"/>
</dbReference>
<dbReference type="CDD" id="cd09460">
    <property type="entry name" value="LIM3_ZASP_Cypher"/>
    <property type="match status" value="1"/>
</dbReference>
<evidence type="ECO:0000313" key="10">
    <source>
        <dbReference type="EMBL" id="NXS17660.1"/>
    </source>
</evidence>
<accession>A0A7L2S7U1</accession>
<dbReference type="Pfam" id="PF15936">
    <property type="entry name" value="DUF4749"/>
    <property type="match status" value="1"/>
</dbReference>
<evidence type="ECO:0000256" key="5">
    <source>
        <dbReference type="ARBA" id="ARBA00022833"/>
    </source>
</evidence>
<dbReference type="SUPFAM" id="SSF57716">
    <property type="entry name" value="Glucocorticoid receptor-like (DNA-binding domain)"/>
    <property type="match status" value="4"/>
</dbReference>
<feature type="non-terminal residue" evidence="10">
    <location>
        <position position="580"/>
    </location>
</feature>
<feature type="non-terminal residue" evidence="10">
    <location>
        <position position="1"/>
    </location>
</feature>
<feature type="domain" description="LIM zinc-binding" evidence="9">
    <location>
        <begin position="461"/>
        <end position="520"/>
    </location>
</feature>
<keyword evidence="11" id="KW-1185">Reference proteome</keyword>
<keyword evidence="5 7" id="KW-0862">Zinc</keyword>
<dbReference type="InterPro" id="IPR031847">
    <property type="entry name" value="PDLI1-4/Zasp-like_mid"/>
</dbReference>
<feature type="domain" description="LIM zinc-binding" evidence="9">
    <location>
        <begin position="521"/>
        <end position="580"/>
    </location>
</feature>
<evidence type="ECO:0000313" key="11">
    <source>
        <dbReference type="Proteomes" id="UP000537747"/>
    </source>
</evidence>
<dbReference type="GO" id="GO:0030036">
    <property type="term" value="P:actin cytoskeleton organization"/>
    <property type="evidence" value="ECO:0007669"/>
    <property type="project" value="TreeGrafter"/>
</dbReference>
<dbReference type="PROSITE" id="PS50023">
    <property type="entry name" value="LIM_DOMAIN_2"/>
    <property type="match status" value="3"/>
</dbReference>
<dbReference type="FunFam" id="2.10.110.10:FF:000010">
    <property type="entry name" value="PDZ and LIM domain protein 5"/>
    <property type="match status" value="1"/>
</dbReference>
<dbReference type="Pfam" id="PF00412">
    <property type="entry name" value="LIM"/>
    <property type="match status" value="3"/>
</dbReference>
<dbReference type="PROSITE" id="PS00478">
    <property type="entry name" value="LIM_DOMAIN_1"/>
    <property type="match status" value="1"/>
</dbReference>
<proteinExistence type="predicted"/>
<dbReference type="InterPro" id="IPR050604">
    <property type="entry name" value="PDZ-LIM_domain"/>
</dbReference>
<dbReference type="FunFam" id="2.10.110.10:FF:000014">
    <property type="entry name" value="PDZ and LIM domain protein 5"/>
    <property type="match status" value="1"/>
</dbReference>
<dbReference type="SMART" id="SM00132">
    <property type="entry name" value="LIM"/>
    <property type="match status" value="3"/>
</dbReference>
<dbReference type="GO" id="GO:0030018">
    <property type="term" value="C:Z disc"/>
    <property type="evidence" value="ECO:0007669"/>
    <property type="project" value="TreeGrafter"/>
</dbReference>
<dbReference type="GO" id="GO:0003779">
    <property type="term" value="F:actin binding"/>
    <property type="evidence" value="ECO:0007669"/>
    <property type="project" value="TreeGrafter"/>
</dbReference>
<dbReference type="PANTHER" id="PTHR24214:SF9">
    <property type="entry name" value="LIM DOMAIN-BINDING PROTEIN 3"/>
    <property type="match status" value="1"/>
</dbReference>
<dbReference type="EMBL" id="VYZQ01023427">
    <property type="protein sequence ID" value="NXS17660.1"/>
    <property type="molecule type" value="Genomic_DNA"/>
</dbReference>
<feature type="region of interest" description="Disordered" evidence="8">
    <location>
        <begin position="200"/>
        <end position="292"/>
    </location>
</feature>
<comment type="subcellular location">
    <subcellularLocation>
        <location evidence="1">Cytoplasm</location>
    </subcellularLocation>
</comment>
<dbReference type="GO" id="GO:0001725">
    <property type="term" value="C:stress fiber"/>
    <property type="evidence" value="ECO:0007669"/>
    <property type="project" value="TreeGrafter"/>
</dbReference>
<dbReference type="PANTHER" id="PTHR24214">
    <property type="entry name" value="PDZ AND LIM DOMAIN PROTEIN ZASP"/>
    <property type="match status" value="1"/>
</dbReference>
<sequence length="580" mass="62534">SSMSSQSVTPDISPAKSTLGSKASPALAGGSSPAHQLSPARQYNNPIGLYSAETLREMAEMHKLSLNRRASEGGLPRGTDFTERFNPNVLKDSALSTHKPIEVKGLGGKATIIHAQYNTPISMYSQDAIMDAIAGQAQAQGGEFAGALPIKDPHVDSASPVYQAVLKTQNKPEDESEDWSRRSANLQSKSFRILAQMTGTEYMQDPDEEALRRSSTPAEHAPVAPSSAAPAPHASAPQPATAAQNTASPRTAPASTSVVQESFSSSFQRNTTQSYTPLPVSGSYSESPAPSAASKMRVVTTASIKPSVYQPAPAPVHSYTPANTEPASRPPWVTDDSFSQKFAPGKSTTTVTKHILPKGAPVPPPASISAYPSPVSTSSQPPALARGTVQRAERFPASSRTPLCGHCNSIIRGPFLVAMGRSWHPEEFNCAYCKTSLADMCFVEEQNSVYCERCYEQFFAPTCARCHTKIMGEVMHALRQTWHTSCFVCAACKKPFGNSLFHMEDGEPYCETDYIALFSTKCHGCDYPVEAGDKFIEALGHTWHDTCFICAVCHVNLEGQPFYSKKDKPLCKKHAHAINV</sequence>
<evidence type="ECO:0000256" key="8">
    <source>
        <dbReference type="SAM" id="MobiDB-lite"/>
    </source>
</evidence>
<dbReference type="AlphaFoldDB" id="A0A7L2S7U1"/>
<dbReference type="InterPro" id="IPR006643">
    <property type="entry name" value="Zasp-like_motif"/>
</dbReference>
<gene>
    <name evidence="10" type="primary">Ldb3</name>
    <name evidence="10" type="ORF">MYSCRO_R10781</name>
</gene>
<evidence type="ECO:0000256" key="2">
    <source>
        <dbReference type="ARBA" id="ARBA00022490"/>
    </source>
</evidence>
<comment type="caution">
    <text evidence="10">The sequence shown here is derived from an EMBL/GenBank/DDBJ whole genome shotgun (WGS) entry which is preliminary data.</text>
</comment>
<feature type="domain" description="LIM zinc-binding" evidence="9">
    <location>
        <begin position="402"/>
        <end position="460"/>
    </location>
</feature>
<dbReference type="CDD" id="cd09454">
    <property type="entry name" value="LIM1_ZASP_Cypher"/>
    <property type="match status" value="1"/>
</dbReference>
<organism evidence="10 11">
    <name type="scientific">Mystacornis crossleyi</name>
    <dbReference type="NCBI Taxonomy" id="98133"/>
    <lineage>
        <taxon>Eukaryota</taxon>
        <taxon>Metazoa</taxon>
        <taxon>Chordata</taxon>
        <taxon>Craniata</taxon>
        <taxon>Vertebrata</taxon>
        <taxon>Euteleostomi</taxon>
        <taxon>Archelosauria</taxon>
        <taxon>Archosauria</taxon>
        <taxon>Dinosauria</taxon>
        <taxon>Saurischia</taxon>
        <taxon>Theropoda</taxon>
        <taxon>Coelurosauria</taxon>
        <taxon>Aves</taxon>
        <taxon>Neognathae</taxon>
        <taxon>Neoaves</taxon>
        <taxon>Telluraves</taxon>
        <taxon>Australaves</taxon>
        <taxon>Passeriformes</taxon>
        <taxon>Sylvioidea</taxon>
        <taxon>Timaliidae</taxon>
        <taxon>Mystacornis</taxon>
    </lineage>
</organism>
<dbReference type="GO" id="GO:0031941">
    <property type="term" value="C:filamentous actin"/>
    <property type="evidence" value="ECO:0007669"/>
    <property type="project" value="TreeGrafter"/>
</dbReference>
<dbReference type="GO" id="GO:0046872">
    <property type="term" value="F:metal ion binding"/>
    <property type="evidence" value="ECO:0007669"/>
    <property type="project" value="UniProtKB-KW"/>
</dbReference>
<evidence type="ECO:0000259" key="9">
    <source>
        <dbReference type="PROSITE" id="PS50023"/>
    </source>
</evidence>
<dbReference type="Gene3D" id="2.10.110.10">
    <property type="entry name" value="Cysteine Rich Protein"/>
    <property type="match status" value="3"/>
</dbReference>
<dbReference type="Proteomes" id="UP000537747">
    <property type="component" value="Unassembled WGS sequence"/>
</dbReference>
<evidence type="ECO:0000256" key="3">
    <source>
        <dbReference type="ARBA" id="ARBA00022723"/>
    </source>
</evidence>
<evidence type="ECO:0000256" key="4">
    <source>
        <dbReference type="ARBA" id="ARBA00022737"/>
    </source>
</evidence>
<name>A0A7L2S7U1_9PASS</name>
<evidence type="ECO:0000256" key="6">
    <source>
        <dbReference type="ARBA" id="ARBA00023038"/>
    </source>
</evidence>
<keyword evidence="3 7" id="KW-0479">Metal-binding</keyword>
<dbReference type="GO" id="GO:0007507">
    <property type="term" value="P:heart development"/>
    <property type="evidence" value="ECO:0007669"/>
    <property type="project" value="TreeGrafter"/>
</dbReference>
<evidence type="ECO:0000256" key="7">
    <source>
        <dbReference type="PROSITE-ProRule" id="PRU00125"/>
    </source>
</evidence>
<feature type="compositionally biased region" description="Polar residues" evidence="8">
    <location>
        <begin position="1"/>
        <end position="18"/>
    </location>
</feature>
<dbReference type="SMART" id="SM00735">
    <property type="entry name" value="ZM"/>
    <property type="match status" value="2"/>
</dbReference>
<feature type="region of interest" description="Disordered" evidence="8">
    <location>
        <begin position="309"/>
        <end position="330"/>
    </location>
</feature>
<keyword evidence="4" id="KW-0677">Repeat</keyword>
<feature type="compositionally biased region" description="Low complexity" evidence="8">
    <location>
        <begin position="281"/>
        <end position="292"/>
    </location>
</feature>
<reference evidence="10 11" key="1">
    <citation type="submission" date="2019-09" db="EMBL/GenBank/DDBJ databases">
        <title>Bird 10,000 Genomes (B10K) Project - Family phase.</title>
        <authorList>
            <person name="Zhang G."/>
        </authorList>
    </citation>
    <scope>NUCLEOTIDE SEQUENCE [LARGE SCALE GENOMIC DNA]</scope>
    <source>
        <strain evidence="10">B10K-DU-002-82</strain>
    </source>
</reference>
<dbReference type="FunFam" id="2.10.110.10:FF:000020">
    <property type="entry name" value="PDZ and LIM domain protein 5"/>
    <property type="match status" value="1"/>
</dbReference>